<dbReference type="EMBL" id="MN821364">
    <property type="protein sequence ID" value="QLG00529.1"/>
    <property type="molecule type" value="Genomic_DNA"/>
</dbReference>
<dbReference type="AlphaFoldDB" id="A0A7D5FVI4"/>
<geneLocation type="plasmid" evidence="1">
    <name>pP12375-3FII</name>
</geneLocation>
<organism evidence="1">
    <name type="scientific">Leclercia adecarboxylata</name>
    <dbReference type="NCBI Taxonomy" id="83655"/>
    <lineage>
        <taxon>Bacteria</taxon>
        <taxon>Pseudomonadati</taxon>
        <taxon>Pseudomonadota</taxon>
        <taxon>Gammaproteobacteria</taxon>
        <taxon>Enterobacterales</taxon>
        <taxon>Enterobacteriaceae</taxon>
        <taxon>Leclercia</taxon>
    </lineage>
</organism>
<reference evidence="1" key="1">
    <citation type="submission" date="2019-12" db="EMBL/GenBank/DDBJ databases">
        <authorList>
            <person name="Zhou D."/>
        </authorList>
    </citation>
    <scope>NUCLEOTIDE SEQUENCE</scope>
    <source>
        <strain evidence="1">P12375</strain>
        <plasmid evidence="1">pP12375-3FII</plasmid>
    </source>
</reference>
<keyword evidence="1" id="KW-0614">Plasmid</keyword>
<proteinExistence type="predicted"/>
<accession>A0A7D5FVI4</accession>
<evidence type="ECO:0000313" key="1">
    <source>
        <dbReference type="EMBL" id="QLG00529.1"/>
    </source>
</evidence>
<name>A0A7D5FVI4_9ENTR</name>
<protein>
    <submittedName>
        <fullName evidence="1">Uncharacterized protein</fullName>
    </submittedName>
</protein>
<sequence>MEWTNNGMKKSYFLRTLYIRESLINTCNTFTQKVEHGRFFHV</sequence>